<name>A0ABQ4G1H0_9ACTN</name>
<gene>
    <name evidence="6" type="ORF">Mco01_38960</name>
</gene>
<protein>
    <submittedName>
        <fullName evidence="6">TetR family transcriptional regulator</fullName>
    </submittedName>
</protein>
<dbReference type="Proteomes" id="UP000603904">
    <property type="component" value="Unassembled WGS sequence"/>
</dbReference>
<evidence type="ECO:0000313" key="6">
    <source>
        <dbReference type="EMBL" id="GIH40896.1"/>
    </source>
</evidence>
<dbReference type="InterPro" id="IPR050109">
    <property type="entry name" value="HTH-type_TetR-like_transc_reg"/>
</dbReference>
<dbReference type="RefSeq" id="WP_204058283.1">
    <property type="nucleotide sequence ID" value="NZ_BAAAGP010000014.1"/>
</dbReference>
<dbReference type="PANTHER" id="PTHR30055">
    <property type="entry name" value="HTH-TYPE TRANSCRIPTIONAL REGULATOR RUTR"/>
    <property type="match status" value="1"/>
</dbReference>
<organism evidence="6 7">
    <name type="scientific">Microbispora corallina</name>
    <dbReference type="NCBI Taxonomy" id="83302"/>
    <lineage>
        <taxon>Bacteria</taxon>
        <taxon>Bacillati</taxon>
        <taxon>Actinomycetota</taxon>
        <taxon>Actinomycetes</taxon>
        <taxon>Streptosporangiales</taxon>
        <taxon>Streptosporangiaceae</taxon>
        <taxon>Microbispora</taxon>
    </lineage>
</organism>
<evidence type="ECO:0000256" key="2">
    <source>
        <dbReference type="ARBA" id="ARBA00023125"/>
    </source>
</evidence>
<dbReference type="EMBL" id="BOOC01000017">
    <property type="protein sequence ID" value="GIH40896.1"/>
    <property type="molecule type" value="Genomic_DNA"/>
</dbReference>
<evidence type="ECO:0000313" key="7">
    <source>
        <dbReference type="Proteomes" id="UP000603904"/>
    </source>
</evidence>
<keyword evidence="7" id="KW-1185">Reference proteome</keyword>
<dbReference type="Pfam" id="PF00440">
    <property type="entry name" value="TetR_N"/>
    <property type="match status" value="1"/>
</dbReference>
<dbReference type="SUPFAM" id="SSF46689">
    <property type="entry name" value="Homeodomain-like"/>
    <property type="match status" value="1"/>
</dbReference>
<reference evidence="6 7" key="1">
    <citation type="submission" date="2021-01" db="EMBL/GenBank/DDBJ databases">
        <title>Whole genome shotgun sequence of Microbispora corallina NBRC 16416.</title>
        <authorList>
            <person name="Komaki H."/>
            <person name="Tamura T."/>
        </authorList>
    </citation>
    <scope>NUCLEOTIDE SEQUENCE [LARGE SCALE GENOMIC DNA]</scope>
    <source>
        <strain evidence="6 7">NBRC 16416</strain>
    </source>
</reference>
<proteinExistence type="predicted"/>
<evidence type="ECO:0000256" key="3">
    <source>
        <dbReference type="ARBA" id="ARBA00023163"/>
    </source>
</evidence>
<feature type="DNA-binding region" description="H-T-H motif" evidence="4">
    <location>
        <begin position="33"/>
        <end position="52"/>
    </location>
</feature>
<accession>A0ABQ4G1H0</accession>
<dbReference type="InterPro" id="IPR009057">
    <property type="entry name" value="Homeodomain-like_sf"/>
</dbReference>
<evidence type="ECO:0000259" key="5">
    <source>
        <dbReference type="PROSITE" id="PS50977"/>
    </source>
</evidence>
<sequence length="244" mass="25453">MDTDLRAAGGASARDRLLLAAAQLLESGDRSFSTRAVCDLAGVKAPTLYHHFGNKQGLVDAVLLHGFTQYVSPSGSPEASSDPVRDLRHGWDRHVEFGLDHPSFYTLLYGGVEPGRPCTVTAPATDMLVRLLDEVARRGLLRVPPAEAAAQILAANVGVTLSLIAQPEGERDLRLSERVREAALAGVLAGVLTGPGEGRAPEGDGPTRATAAIALAAAVERDGSGLTPGESLLLRELLARLGGA</sequence>
<evidence type="ECO:0000256" key="1">
    <source>
        <dbReference type="ARBA" id="ARBA00023015"/>
    </source>
</evidence>
<keyword evidence="2 4" id="KW-0238">DNA-binding</keyword>
<dbReference type="PANTHER" id="PTHR30055:SF234">
    <property type="entry name" value="HTH-TYPE TRANSCRIPTIONAL REGULATOR BETI"/>
    <property type="match status" value="1"/>
</dbReference>
<dbReference type="PRINTS" id="PR00455">
    <property type="entry name" value="HTHTETR"/>
</dbReference>
<keyword evidence="3" id="KW-0804">Transcription</keyword>
<feature type="domain" description="HTH tetR-type" evidence="5">
    <location>
        <begin position="11"/>
        <end position="70"/>
    </location>
</feature>
<keyword evidence="1" id="KW-0805">Transcription regulation</keyword>
<dbReference type="InterPro" id="IPR036271">
    <property type="entry name" value="Tet_transcr_reg_TetR-rel_C_sf"/>
</dbReference>
<comment type="caution">
    <text evidence="6">The sequence shown here is derived from an EMBL/GenBank/DDBJ whole genome shotgun (WGS) entry which is preliminary data.</text>
</comment>
<evidence type="ECO:0000256" key="4">
    <source>
        <dbReference type="PROSITE-ProRule" id="PRU00335"/>
    </source>
</evidence>
<dbReference type="InterPro" id="IPR001647">
    <property type="entry name" value="HTH_TetR"/>
</dbReference>
<dbReference type="Gene3D" id="1.10.357.10">
    <property type="entry name" value="Tetracycline Repressor, domain 2"/>
    <property type="match status" value="1"/>
</dbReference>
<dbReference type="PROSITE" id="PS50977">
    <property type="entry name" value="HTH_TETR_2"/>
    <property type="match status" value="1"/>
</dbReference>
<dbReference type="SUPFAM" id="SSF48498">
    <property type="entry name" value="Tetracyclin repressor-like, C-terminal domain"/>
    <property type="match status" value="1"/>
</dbReference>